<keyword evidence="4" id="KW-1185">Reference proteome</keyword>
<sequence length="88" mass="10170">MEAGMHISLTETLEKWVRDKVESGLYSNASEVIREALRERIRAERTEAEDIEALRAQIDVGLQQAERGELLDWTMADIKSRLREERNG</sequence>
<dbReference type="Proteomes" id="UP000286954">
    <property type="component" value="Chromosome"/>
</dbReference>
<dbReference type="InterPro" id="IPR022789">
    <property type="entry name" value="ParD"/>
</dbReference>
<organism evidence="3 4">
    <name type="scientific">Glycocaulis alkaliphilus</name>
    <dbReference type="NCBI Taxonomy" id="1434191"/>
    <lineage>
        <taxon>Bacteria</taxon>
        <taxon>Pseudomonadati</taxon>
        <taxon>Pseudomonadota</taxon>
        <taxon>Alphaproteobacteria</taxon>
        <taxon>Maricaulales</taxon>
        <taxon>Maricaulaceae</taxon>
        <taxon>Glycocaulis</taxon>
    </lineage>
</organism>
<keyword evidence="2" id="KW-1277">Toxin-antitoxin system</keyword>
<dbReference type="Gene3D" id="6.10.10.120">
    <property type="entry name" value="Antitoxin ParD1-like"/>
    <property type="match status" value="1"/>
</dbReference>
<dbReference type="AlphaFoldDB" id="A0A3T0E5X1"/>
<dbReference type="GO" id="GO:0006355">
    <property type="term" value="P:regulation of DNA-templated transcription"/>
    <property type="evidence" value="ECO:0007669"/>
    <property type="project" value="InterPro"/>
</dbReference>
<proteinExistence type="inferred from homology"/>
<evidence type="ECO:0000313" key="4">
    <source>
        <dbReference type="Proteomes" id="UP000286954"/>
    </source>
</evidence>
<accession>A0A3T0E5X1</accession>
<evidence type="ECO:0000256" key="2">
    <source>
        <dbReference type="ARBA" id="ARBA00022649"/>
    </source>
</evidence>
<comment type="similarity">
    <text evidence="1">Belongs to the ParD antitoxin family.</text>
</comment>
<dbReference type="KEGG" id="gak:X907_0225"/>
<dbReference type="InterPro" id="IPR010985">
    <property type="entry name" value="Ribbon_hlx_hlx"/>
</dbReference>
<name>A0A3T0E5X1_9PROT</name>
<evidence type="ECO:0000313" key="3">
    <source>
        <dbReference type="EMBL" id="AZU02774.1"/>
    </source>
</evidence>
<dbReference type="PANTHER" id="PTHR36582">
    <property type="entry name" value="ANTITOXIN PARD"/>
    <property type="match status" value="1"/>
</dbReference>
<dbReference type="Pfam" id="PF03693">
    <property type="entry name" value="ParD_antitoxin"/>
    <property type="match status" value="1"/>
</dbReference>
<evidence type="ECO:0000256" key="1">
    <source>
        <dbReference type="ARBA" id="ARBA00008580"/>
    </source>
</evidence>
<protein>
    <submittedName>
        <fullName evidence="3">Addiction module antidote protein, CopG/Arc/MetJ family</fullName>
    </submittedName>
</protein>
<dbReference type="EMBL" id="CP018911">
    <property type="protein sequence ID" value="AZU02774.1"/>
    <property type="molecule type" value="Genomic_DNA"/>
</dbReference>
<reference evidence="3 4" key="1">
    <citation type="submission" date="2016-12" db="EMBL/GenBank/DDBJ databases">
        <title>The genome of dimorphic prosthecate Glycocaulis alkaliphilus 6b-8t, isolated from crude oil dictates its adaptability in petroleum environments.</title>
        <authorList>
            <person name="Wu X.-L."/>
            <person name="Geng S."/>
        </authorList>
    </citation>
    <scope>NUCLEOTIDE SEQUENCE [LARGE SCALE GENOMIC DNA]</scope>
    <source>
        <strain evidence="3 4">6B-8</strain>
    </source>
</reference>
<dbReference type="CDD" id="cd22231">
    <property type="entry name" value="RHH_NikR_HicB-like"/>
    <property type="match status" value="1"/>
</dbReference>
<dbReference type="NCBIfam" id="TIGR02606">
    <property type="entry name" value="antidote_CC2985"/>
    <property type="match status" value="1"/>
</dbReference>
<gene>
    <name evidence="3" type="ORF">X907_0225</name>
</gene>
<dbReference type="SUPFAM" id="SSF47598">
    <property type="entry name" value="Ribbon-helix-helix"/>
    <property type="match status" value="1"/>
</dbReference>
<dbReference type="InterPro" id="IPR038296">
    <property type="entry name" value="ParD_sf"/>
</dbReference>
<dbReference type="PANTHER" id="PTHR36582:SF2">
    <property type="entry name" value="ANTITOXIN PARD"/>
    <property type="match status" value="1"/>
</dbReference>